<accession>A0ABV3GK89</accession>
<dbReference type="InterPro" id="IPR050109">
    <property type="entry name" value="HTH-type_TetR-like_transc_reg"/>
</dbReference>
<proteinExistence type="predicted"/>
<reference evidence="7 8" key="1">
    <citation type="submission" date="2024-06" db="EMBL/GenBank/DDBJ databases">
        <title>The Natural Products Discovery Center: Release of the First 8490 Sequenced Strains for Exploring Actinobacteria Biosynthetic Diversity.</title>
        <authorList>
            <person name="Kalkreuter E."/>
            <person name="Kautsar S.A."/>
            <person name="Yang D."/>
            <person name="Bader C.D."/>
            <person name="Teijaro C.N."/>
            <person name="Fluegel L."/>
            <person name="Davis C.M."/>
            <person name="Simpson J.R."/>
            <person name="Lauterbach L."/>
            <person name="Steele A.D."/>
            <person name="Gui C."/>
            <person name="Meng S."/>
            <person name="Li G."/>
            <person name="Viehrig K."/>
            <person name="Ye F."/>
            <person name="Su P."/>
            <person name="Kiefer A.F."/>
            <person name="Nichols A."/>
            <person name="Cepeda A.J."/>
            <person name="Yan W."/>
            <person name="Fan B."/>
            <person name="Jiang Y."/>
            <person name="Adhikari A."/>
            <person name="Zheng C.-J."/>
            <person name="Schuster L."/>
            <person name="Cowan T.M."/>
            <person name="Smanski M.J."/>
            <person name="Chevrette M.G."/>
            <person name="De Carvalho L.P.S."/>
            <person name="Shen B."/>
        </authorList>
    </citation>
    <scope>NUCLEOTIDE SEQUENCE [LARGE SCALE GENOMIC DNA]</scope>
    <source>
        <strain evidence="7 8">NPDC050100</strain>
    </source>
</reference>
<feature type="DNA-binding region" description="H-T-H motif" evidence="5">
    <location>
        <begin position="39"/>
        <end position="58"/>
    </location>
</feature>
<evidence type="ECO:0000256" key="5">
    <source>
        <dbReference type="PROSITE-ProRule" id="PRU00335"/>
    </source>
</evidence>
<evidence type="ECO:0000313" key="8">
    <source>
        <dbReference type="Proteomes" id="UP001551675"/>
    </source>
</evidence>
<dbReference type="SUPFAM" id="SSF46689">
    <property type="entry name" value="Homeodomain-like"/>
    <property type="match status" value="1"/>
</dbReference>
<feature type="domain" description="HTH tetR-type" evidence="6">
    <location>
        <begin position="16"/>
        <end position="76"/>
    </location>
</feature>
<evidence type="ECO:0000256" key="3">
    <source>
        <dbReference type="ARBA" id="ARBA00023125"/>
    </source>
</evidence>
<evidence type="ECO:0000256" key="1">
    <source>
        <dbReference type="ARBA" id="ARBA00022491"/>
    </source>
</evidence>
<organism evidence="7 8">
    <name type="scientific">Microtetraspora glauca</name>
    <dbReference type="NCBI Taxonomy" id="1996"/>
    <lineage>
        <taxon>Bacteria</taxon>
        <taxon>Bacillati</taxon>
        <taxon>Actinomycetota</taxon>
        <taxon>Actinomycetes</taxon>
        <taxon>Streptosporangiales</taxon>
        <taxon>Streptosporangiaceae</taxon>
        <taxon>Microtetraspora</taxon>
    </lineage>
</organism>
<keyword evidence="3 5" id="KW-0238">DNA-binding</keyword>
<gene>
    <name evidence="7" type="ORF">AB0I59_25935</name>
</gene>
<protein>
    <submittedName>
        <fullName evidence="7">TetR/AcrR family transcriptional regulator</fullName>
    </submittedName>
</protein>
<dbReference type="Gene3D" id="1.10.357.10">
    <property type="entry name" value="Tetracycline Repressor, domain 2"/>
    <property type="match status" value="1"/>
</dbReference>
<dbReference type="InterPro" id="IPR039538">
    <property type="entry name" value="BetI_C"/>
</dbReference>
<dbReference type="EMBL" id="JBFALK010000015">
    <property type="protein sequence ID" value="MEV0972055.1"/>
    <property type="molecule type" value="Genomic_DNA"/>
</dbReference>
<evidence type="ECO:0000313" key="7">
    <source>
        <dbReference type="EMBL" id="MEV0972055.1"/>
    </source>
</evidence>
<evidence type="ECO:0000256" key="2">
    <source>
        <dbReference type="ARBA" id="ARBA00023015"/>
    </source>
</evidence>
<keyword evidence="8" id="KW-1185">Reference proteome</keyword>
<dbReference type="PRINTS" id="PR00455">
    <property type="entry name" value="HTHTETR"/>
</dbReference>
<dbReference type="InterPro" id="IPR036271">
    <property type="entry name" value="Tet_transcr_reg_TetR-rel_C_sf"/>
</dbReference>
<dbReference type="Pfam" id="PF00440">
    <property type="entry name" value="TetR_N"/>
    <property type="match status" value="1"/>
</dbReference>
<evidence type="ECO:0000256" key="4">
    <source>
        <dbReference type="ARBA" id="ARBA00023163"/>
    </source>
</evidence>
<dbReference type="PROSITE" id="PS50977">
    <property type="entry name" value="HTH_TETR_2"/>
    <property type="match status" value="1"/>
</dbReference>
<comment type="caution">
    <text evidence="7">The sequence shown here is derived from an EMBL/GenBank/DDBJ whole genome shotgun (WGS) entry which is preliminary data.</text>
</comment>
<sequence>MSDDQTPSPARRVPREEVRRRLLAEAARVFAERGYVDARLEDIAHAAGFTKGAVYSNFGSKQELFAAVLSDGAETELAAVMTEIRDTSALPTLIARVSSLVTRRIVGDTRRGYFGLEFAARAARDDRIRSVLTPMRRTQREGAARSIAEAAERTGARPAVDPDLAALILHCLTNGLTNEHLADPEKVNTETIERALSTVLFCLLPPDRDPAPQPSETHPVRD</sequence>
<dbReference type="RefSeq" id="WP_358136831.1">
    <property type="nucleotide sequence ID" value="NZ_JBFALK010000015.1"/>
</dbReference>
<dbReference type="PANTHER" id="PTHR30055:SF234">
    <property type="entry name" value="HTH-TYPE TRANSCRIPTIONAL REGULATOR BETI"/>
    <property type="match status" value="1"/>
</dbReference>
<keyword evidence="1" id="KW-0678">Repressor</keyword>
<name>A0ABV3GK89_MICGL</name>
<dbReference type="InterPro" id="IPR009057">
    <property type="entry name" value="Homeodomain-like_sf"/>
</dbReference>
<keyword evidence="4" id="KW-0804">Transcription</keyword>
<dbReference type="Pfam" id="PF13977">
    <property type="entry name" value="TetR_C_6"/>
    <property type="match status" value="1"/>
</dbReference>
<keyword evidence="2" id="KW-0805">Transcription regulation</keyword>
<dbReference type="PANTHER" id="PTHR30055">
    <property type="entry name" value="HTH-TYPE TRANSCRIPTIONAL REGULATOR RUTR"/>
    <property type="match status" value="1"/>
</dbReference>
<dbReference type="SUPFAM" id="SSF48498">
    <property type="entry name" value="Tetracyclin repressor-like, C-terminal domain"/>
    <property type="match status" value="1"/>
</dbReference>
<dbReference type="Proteomes" id="UP001551675">
    <property type="component" value="Unassembled WGS sequence"/>
</dbReference>
<dbReference type="InterPro" id="IPR001647">
    <property type="entry name" value="HTH_TetR"/>
</dbReference>
<evidence type="ECO:0000259" key="6">
    <source>
        <dbReference type="PROSITE" id="PS50977"/>
    </source>
</evidence>